<comment type="caution">
    <text evidence="11">The sequence shown here is derived from an EMBL/GenBank/DDBJ whole genome shotgun (WGS) entry which is preliminary data.</text>
</comment>
<dbReference type="GO" id="GO:0016776">
    <property type="term" value="F:phosphotransferase activity, phosphate group as acceptor"/>
    <property type="evidence" value="ECO:0007669"/>
    <property type="project" value="TreeGrafter"/>
</dbReference>
<sequence length="510" mass="58544">MKIKISWLGFVLFSALLITFMNFKLFSYIYSNLAVENALEYFILFPIIYFALLVAIFSLLFFRFSAKILLSLFVIITFFSVYFMQSYGVIIDSQMITNAMQTDFKESSELLGSWKLFLLFVTCVLLPLIFVFKMQIAKTRFMIRGATFGISLLVAVLLLGVFSTKLVPFFRNYNDARMYNAPFYQIYSAMKYFKNTMKHKEELEKIAVDAKMQEQKHKKILVLVVGETARAENYSLGGYNAKTNPYTPEENVVFFENVSSCGTATAISLPCMFSLSKRSEFSNNEYRENVLDVLSRVGVSVSWFGNNSGGCKGVCDRLEQKQILREEYDGILLQKLQNKLQNLEDTNLIVLHLQGSHGPTYYKRYPKEFEKFTPTCQTNDLARCSKEELHNTYNNTIVYTDYLIEEMIDLLKKKSDYKAALLYVSDHGESLGESGVYLHGMPYLIAPKVQKHVPMIFWSNDRELNQYALSNQKEALSHDNLYSTLLGFFKVTSKTYETKFDILNAGGGGN</sequence>
<organism evidence="11 12">
    <name type="scientific">Helicobacter valdiviensis</name>
    <dbReference type="NCBI Taxonomy" id="1458358"/>
    <lineage>
        <taxon>Bacteria</taxon>
        <taxon>Pseudomonadati</taxon>
        <taxon>Campylobacterota</taxon>
        <taxon>Epsilonproteobacteria</taxon>
        <taxon>Campylobacterales</taxon>
        <taxon>Helicobacteraceae</taxon>
        <taxon>Helicobacter</taxon>
    </lineage>
</organism>
<keyword evidence="5 8" id="KW-0812">Transmembrane</keyword>
<feature type="domain" description="Phosphoethanolamine transferase N-terminal" evidence="10">
    <location>
        <begin position="50"/>
        <end position="196"/>
    </location>
</feature>
<keyword evidence="6 8" id="KW-1133">Transmembrane helix</keyword>
<dbReference type="AlphaFoldDB" id="A0A2W6MW11"/>
<keyword evidence="12" id="KW-1185">Reference proteome</keyword>
<dbReference type="GO" id="GO:0009244">
    <property type="term" value="P:lipopolysaccharide core region biosynthetic process"/>
    <property type="evidence" value="ECO:0007669"/>
    <property type="project" value="TreeGrafter"/>
</dbReference>
<dbReference type="Gene3D" id="3.40.720.10">
    <property type="entry name" value="Alkaline Phosphatase, subunit A"/>
    <property type="match status" value="1"/>
</dbReference>
<dbReference type="GO" id="GO:0005886">
    <property type="term" value="C:plasma membrane"/>
    <property type="evidence" value="ECO:0007669"/>
    <property type="project" value="UniProtKB-SubCell"/>
</dbReference>
<feature type="transmembrane region" description="Helical" evidence="8">
    <location>
        <begin position="111"/>
        <end position="132"/>
    </location>
</feature>
<evidence type="ECO:0000256" key="3">
    <source>
        <dbReference type="ARBA" id="ARBA00022519"/>
    </source>
</evidence>
<keyword evidence="3" id="KW-0997">Cell inner membrane</keyword>
<dbReference type="EMBL" id="NBIU01000012">
    <property type="protein sequence ID" value="PZT48151.1"/>
    <property type="molecule type" value="Genomic_DNA"/>
</dbReference>
<dbReference type="CDD" id="cd16017">
    <property type="entry name" value="LptA"/>
    <property type="match status" value="1"/>
</dbReference>
<dbReference type="InterPro" id="IPR040423">
    <property type="entry name" value="PEA_transferase"/>
</dbReference>
<dbReference type="Pfam" id="PF00884">
    <property type="entry name" value="Sulfatase"/>
    <property type="match status" value="1"/>
</dbReference>
<keyword evidence="7 8" id="KW-0472">Membrane</keyword>
<dbReference type="PANTHER" id="PTHR30443">
    <property type="entry name" value="INNER MEMBRANE PROTEIN"/>
    <property type="match status" value="1"/>
</dbReference>
<dbReference type="InterPro" id="IPR058130">
    <property type="entry name" value="PEA_transf_C"/>
</dbReference>
<proteinExistence type="predicted"/>
<dbReference type="SUPFAM" id="SSF53649">
    <property type="entry name" value="Alkaline phosphatase-like"/>
    <property type="match status" value="1"/>
</dbReference>
<evidence type="ECO:0000256" key="1">
    <source>
        <dbReference type="ARBA" id="ARBA00004429"/>
    </source>
</evidence>
<evidence type="ECO:0000259" key="10">
    <source>
        <dbReference type="Pfam" id="PF08019"/>
    </source>
</evidence>
<dbReference type="InterPro" id="IPR017850">
    <property type="entry name" value="Alkaline_phosphatase_core_sf"/>
</dbReference>
<feature type="transmembrane region" description="Helical" evidence="8">
    <location>
        <begin position="41"/>
        <end position="62"/>
    </location>
</feature>
<gene>
    <name evidence="11" type="ORF">B6S12_05370</name>
</gene>
<accession>A0A2W6MW11</accession>
<dbReference type="InterPro" id="IPR012549">
    <property type="entry name" value="EptA-like_N"/>
</dbReference>
<dbReference type="Proteomes" id="UP000249746">
    <property type="component" value="Unassembled WGS sequence"/>
</dbReference>
<protein>
    <submittedName>
        <fullName evidence="11">Lipid A/FlgG phosphoethanolamine transferase EptC</fullName>
    </submittedName>
</protein>
<evidence type="ECO:0000256" key="6">
    <source>
        <dbReference type="ARBA" id="ARBA00022989"/>
    </source>
</evidence>
<dbReference type="PANTHER" id="PTHR30443:SF0">
    <property type="entry name" value="PHOSPHOETHANOLAMINE TRANSFERASE EPTA"/>
    <property type="match status" value="1"/>
</dbReference>
<evidence type="ECO:0000256" key="5">
    <source>
        <dbReference type="ARBA" id="ARBA00022692"/>
    </source>
</evidence>
<dbReference type="OrthoDB" id="9786870at2"/>
<dbReference type="RefSeq" id="WP_111229784.1">
    <property type="nucleotide sequence ID" value="NZ_NBIU01000012.1"/>
</dbReference>
<keyword evidence="4 11" id="KW-0808">Transferase</keyword>
<feature type="domain" description="Sulfatase N-terminal" evidence="9">
    <location>
        <begin position="221"/>
        <end position="489"/>
    </location>
</feature>
<feature type="transmembrane region" description="Helical" evidence="8">
    <location>
        <begin position="7"/>
        <end position="29"/>
    </location>
</feature>
<dbReference type="NCBIfam" id="NF028537">
    <property type="entry name" value="P_eth_NH2_trans"/>
    <property type="match status" value="1"/>
</dbReference>
<feature type="transmembrane region" description="Helical" evidence="8">
    <location>
        <begin position="69"/>
        <end position="91"/>
    </location>
</feature>
<dbReference type="Pfam" id="PF08019">
    <property type="entry name" value="EptA_B_N"/>
    <property type="match status" value="1"/>
</dbReference>
<evidence type="ECO:0000256" key="2">
    <source>
        <dbReference type="ARBA" id="ARBA00022475"/>
    </source>
</evidence>
<evidence type="ECO:0000256" key="8">
    <source>
        <dbReference type="SAM" id="Phobius"/>
    </source>
</evidence>
<evidence type="ECO:0000256" key="4">
    <source>
        <dbReference type="ARBA" id="ARBA00022679"/>
    </source>
</evidence>
<evidence type="ECO:0000313" key="12">
    <source>
        <dbReference type="Proteomes" id="UP000249746"/>
    </source>
</evidence>
<keyword evidence="2" id="KW-1003">Cell membrane</keyword>
<feature type="transmembrane region" description="Helical" evidence="8">
    <location>
        <begin position="141"/>
        <end position="162"/>
    </location>
</feature>
<name>A0A2W6MW11_9HELI</name>
<reference evidence="11 12" key="1">
    <citation type="submission" date="2017-03" db="EMBL/GenBank/DDBJ databases">
        <title>Genomic and clinical evidence uncovers the enterohepatic species Helicobacter valdiviensis as a potential human intestinal pathogen.</title>
        <authorList>
            <person name="Fresia P."/>
            <person name="Jara R."/>
            <person name="Sierra R."/>
            <person name="Ferres I."/>
            <person name="Greif G."/>
            <person name="Iraola G."/>
            <person name="Collado L."/>
        </authorList>
    </citation>
    <scope>NUCLEOTIDE SEQUENCE [LARGE SCALE GENOMIC DNA]</scope>
    <source>
        <strain evidence="11 12">WBE14</strain>
    </source>
</reference>
<evidence type="ECO:0000256" key="7">
    <source>
        <dbReference type="ARBA" id="ARBA00023136"/>
    </source>
</evidence>
<evidence type="ECO:0000259" key="9">
    <source>
        <dbReference type="Pfam" id="PF00884"/>
    </source>
</evidence>
<dbReference type="InterPro" id="IPR000917">
    <property type="entry name" value="Sulfatase_N"/>
</dbReference>
<comment type="subcellular location">
    <subcellularLocation>
        <location evidence="1">Cell inner membrane</location>
        <topology evidence="1">Multi-pass membrane protein</topology>
    </subcellularLocation>
</comment>
<evidence type="ECO:0000313" key="11">
    <source>
        <dbReference type="EMBL" id="PZT48151.1"/>
    </source>
</evidence>